<reference evidence="1" key="1">
    <citation type="journal article" date="2016" name="Nat. Genet.">
        <title>A high-quality carrot genome assembly provides new insights into carotenoid accumulation and asterid genome evolution.</title>
        <authorList>
            <person name="Iorizzo M."/>
            <person name="Ellison S."/>
            <person name="Senalik D."/>
            <person name="Zeng P."/>
            <person name="Satapoomin P."/>
            <person name="Huang J."/>
            <person name="Bowman M."/>
            <person name="Iovene M."/>
            <person name="Sanseverino W."/>
            <person name="Cavagnaro P."/>
            <person name="Yildiz M."/>
            <person name="Macko-Podgorni A."/>
            <person name="Moranska E."/>
            <person name="Grzebelus E."/>
            <person name="Grzebelus D."/>
            <person name="Ashrafi H."/>
            <person name="Zheng Z."/>
            <person name="Cheng S."/>
            <person name="Spooner D."/>
            <person name="Van Deynze A."/>
            <person name="Simon P."/>
        </authorList>
    </citation>
    <scope>NUCLEOTIDE SEQUENCE [LARGE SCALE GENOMIC DNA]</scope>
    <source>
        <tissue evidence="1">Leaf</tissue>
    </source>
</reference>
<name>A0A161ZP99_DAUCS</name>
<accession>A0A161ZP99</accession>
<protein>
    <submittedName>
        <fullName evidence="1">Uncharacterized protein</fullName>
    </submittedName>
</protein>
<proteinExistence type="predicted"/>
<comment type="caution">
    <text evidence="1">The sequence shown here is derived from an EMBL/GenBank/DDBJ whole genome shotgun (WGS) entry which is preliminary data.</text>
</comment>
<dbReference type="Gramene" id="KZM88200">
    <property type="protein sequence ID" value="KZM88200"/>
    <property type="gene ID" value="DCAR_025275"/>
</dbReference>
<organism evidence="1">
    <name type="scientific">Daucus carota subsp. sativus</name>
    <name type="common">Carrot</name>
    <dbReference type="NCBI Taxonomy" id="79200"/>
    <lineage>
        <taxon>Eukaryota</taxon>
        <taxon>Viridiplantae</taxon>
        <taxon>Streptophyta</taxon>
        <taxon>Embryophyta</taxon>
        <taxon>Tracheophyta</taxon>
        <taxon>Spermatophyta</taxon>
        <taxon>Magnoliopsida</taxon>
        <taxon>eudicotyledons</taxon>
        <taxon>Gunneridae</taxon>
        <taxon>Pentapetalae</taxon>
        <taxon>asterids</taxon>
        <taxon>campanulids</taxon>
        <taxon>Apiales</taxon>
        <taxon>Apiaceae</taxon>
        <taxon>Apioideae</taxon>
        <taxon>Scandiceae</taxon>
        <taxon>Daucinae</taxon>
        <taxon>Daucus</taxon>
        <taxon>Daucus sect. Daucus</taxon>
    </lineage>
</organism>
<evidence type="ECO:0000313" key="1">
    <source>
        <dbReference type="EMBL" id="KZM88200.1"/>
    </source>
</evidence>
<gene>
    <name evidence="1" type="ORF">DCAR_025275</name>
</gene>
<dbReference type="AlphaFoldDB" id="A0A161ZP99"/>
<sequence length="166" mass="18785">MCRDASGRRSTKSLVEVDAKCELPNNLFVFILNEEGKSPVEVCLRVEYPWRPIWCTKCSKFGHSIHVCPILAGLIYQEQYMLKENSRGGQDNKDQEDGFTVVQWKVKEKMVDPRGTDQQAKRNGKSAKFQFHSVKKGVIIKDKQCNSSLDNFGSSGGKQGQQLQIT</sequence>
<dbReference type="EMBL" id="LNRQ01000007">
    <property type="protein sequence ID" value="KZM88200.1"/>
    <property type="molecule type" value="Genomic_DNA"/>
</dbReference>